<accession>D8TMR5</accession>
<feature type="region of interest" description="Disordered" evidence="1">
    <location>
        <begin position="162"/>
        <end position="183"/>
    </location>
</feature>
<dbReference type="GeneID" id="9624929"/>
<dbReference type="OrthoDB" id="419768at2759"/>
<evidence type="ECO:0000313" key="3">
    <source>
        <dbReference type="EMBL" id="EFJ51299.1"/>
    </source>
</evidence>
<dbReference type="PANTHER" id="PTHR47052">
    <property type="entry name" value="CONSERVED SERINE PROLINE-RICH PROTEIN (AFU_ORTHOLOGUE AFUA_2G01790)"/>
    <property type="match status" value="1"/>
</dbReference>
<dbReference type="InterPro" id="IPR052981">
    <property type="entry name" value="Ingression_C2_domain"/>
</dbReference>
<proteinExistence type="predicted"/>
<dbReference type="Gene3D" id="2.60.40.150">
    <property type="entry name" value="C2 domain"/>
    <property type="match status" value="1"/>
</dbReference>
<dbReference type="CDD" id="cd00030">
    <property type="entry name" value="C2"/>
    <property type="match status" value="1"/>
</dbReference>
<dbReference type="KEGG" id="vcn:VOLCADRAFT_103553"/>
<organism evidence="4">
    <name type="scientific">Volvox carteri f. nagariensis</name>
    <dbReference type="NCBI Taxonomy" id="3068"/>
    <lineage>
        <taxon>Eukaryota</taxon>
        <taxon>Viridiplantae</taxon>
        <taxon>Chlorophyta</taxon>
        <taxon>core chlorophytes</taxon>
        <taxon>Chlorophyceae</taxon>
        <taxon>CS clade</taxon>
        <taxon>Chlamydomonadales</taxon>
        <taxon>Volvocaceae</taxon>
        <taxon>Volvox</taxon>
    </lineage>
</organism>
<dbReference type="InterPro" id="IPR000008">
    <property type="entry name" value="C2_dom"/>
</dbReference>
<keyword evidence="4" id="KW-1185">Reference proteome</keyword>
<dbReference type="Proteomes" id="UP000001058">
    <property type="component" value="Unassembled WGS sequence"/>
</dbReference>
<protein>
    <recommendedName>
        <fullName evidence="2">C2 domain-containing protein</fullName>
    </recommendedName>
</protein>
<dbReference type="EMBL" id="GL378328">
    <property type="protein sequence ID" value="EFJ51299.1"/>
    <property type="molecule type" value="Genomic_DNA"/>
</dbReference>
<feature type="domain" description="C2" evidence="2">
    <location>
        <begin position="1"/>
        <end position="80"/>
    </location>
</feature>
<dbReference type="SUPFAM" id="SSF49562">
    <property type="entry name" value="C2 domain (Calcium/lipid-binding domain, CaLB)"/>
    <property type="match status" value="1"/>
</dbReference>
<dbReference type="PANTHER" id="PTHR47052:SF3">
    <property type="entry name" value="INGRESSION PROTEIN 1"/>
    <property type="match status" value="1"/>
</dbReference>
<dbReference type="InParanoid" id="D8TMR5"/>
<reference evidence="3 4" key="1">
    <citation type="journal article" date="2010" name="Science">
        <title>Genomic analysis of organismal complexity in the multicellular green alga Volvox carteri.</title>
        <authorList>
            <person name="Prochnik S.E."/>
            <person name="Umen J."/>
            <person name="Nedelcu A.M."/>
            <person name="Hallmann A."/>
            <person name="Miller S.M."/>
            <person name="Nishii I."/>
            <person name="Ferris P."/>
            <person name="Kuo A."/>
            <person name="Mitros T."/>
            <person name="Fritz-Laylin L.K."/>
            <person name="Hellsten U."/>
            <person name="Chapman J."/>
            <person name="Simakov O."/>
            <person name="Rensing S.A."/>
            <person name="Terry A."/>
            <person name="Pangilinan J."/>
            <person name="Kapitonov V."/>
            <person name="Jurka J."/>
            <person name="Salamov A."/>
            <person name="Shapiro H."/>
            <person name="Schmutz J."/>
            <person name="Grimwood J."/>
            <person name="Lindquist E."/>
            <person name="Lucas S."/>
            <person name="Grigoriev I.V."/>
            <person name="Schmitt R."/>
            <person name="Kirk D."/>
            <person name="Rokhsar D.S."/>
        </authorList>
    </citation>
    <scope>NUCLEOTIDE SEQUENCE [LARGE SCALE GENOMIC DNA]</scope>
    <source>
        <strain evidence="4">f. Nagariensis / Eve</strain>
    </source>
</reference>
<dbReference type="InterPro" id="IPR035892">
    <property type="entry name" value="C2_domain_sf"/>
</dbReference>
<name>D8TMR5_VOLCA</name>
<gene>
    <name evidence="3" type="ORF">VOLCADRAFT_103553</name>
</gene>
<feature type="compositionally biased region" description="Basic residues" evidence="1">
    <location>
        <begin position="169"/>
        <end position="178"/>
    </location>
</feature>
<dbReference type="SMART" id="SM00239">
    <property type="entry name" value="C2"/>
    <property type="match status" value="1"/>
</dbReference>
<dbReference type="Pfam" id="PF00168">
    <property type="entry name" value="C2"/>
    <property type="match status" value="1"/>
</dbReference>
<dbReference type="PROSITE" id="PS50004">
    <property type="entry name" value="C2"/>
    <property type="match status" value="1"/>
</dbReference>
<dbReference type="AlphaFoldDB" id="D8TMR5"/>
<dbReference type="RefSeq" id="XP_002947766.1">
    <property type="nucleotide sequence ID" value="XM_002947720.1"/>
</dbReference>
<evidence type="ECO:0000259" key="2">
    <source>
        <dbReference type="PROSITE" id="PS50004"/>
    </source>
</evidence>
<evidence type="ECO:0000313" key="4">
    <source>
        <dbReference type="Proteomes" id="UP000001058"/>
    </source>
</evidence>
<sequence length="196" mass="22086">MIRQSPYCILSVGTQTHRTQTATRAGKNPVWNETFQFNIGNENDLTVELKDSEIGRDPNLGIATVNLSRVREMGQDNKQVPVMDMHNMEQHGILSVSLRWQPEMYGGGMTGQQMYGGIQQGMYGGGMMDQQQMYGGGMMTDQQQMYGGAGGGMMMGGQMMGSGDEYRPPHHHHQHHQRRPGEVVEEYVVIEERRYD</sequence>
<evidence type="ECO:0000256" key="1">
    <source>
        <dbReference type="SAM" id="MobiDB-lite"/>
    </source>
</evidence>